<dbReference type="AlphaFoldDB" id="A0A1N6IN36"/>
<accession>A0A1N6IN36</accession>
<reference evidence="2" key="1">
    <citation type="submission" date="2016-11" db="EMBL/GenBank/DDBJ databases">
        <authorList>
            <person name="Varghese N."/>
            <person name="Submissions S."/>
        </authorList>
    </citation>
    <scope>NUCLEOTIDE SEQUENCE [LARGE SCALE GENOMIC DNA]</scope>
    <source>
        <strain evidence="2">313</strain>
    </source>
</reference>
<name>A0A1N6IN36_9LACT</name>
<sequence length="152" mass="18078">MFYRIVDTLNEKDYLKIIECLKDFSQEMVIVEYPTENNAIMKIKNKLNEFKIETKWLTKWPGTKLPRKKIKAKADIYNYNKFSYNVLKNSNSLISEEQENDIDVFFLKNRNCIFFSVIHEDIHVITDPNLAENVKLLGYKLDKIPIFNLSFV</sequence>
<proteinExistence type="predicted"/>
<evidence type="ECO:0000313" key="1">
    <source>
        <dbReference type="EMBL" id="SIO33450.1"/>
    </source>
</evidence>
<dbReference type="OrthoDB" id="2156685at2"/>
<protein>
    <submittedName>
        <fullName evidence="1">Uncharacterized protein</fullName>
    </submittedName>
</protein>
<dbReference type="RefSeq" id="WP_034549263.1">
    <property type="nucleotide sequence ID" value="NZ_FSRN01000005.1"/>
</dbReference>
<gene>
    <name evidence="1" type="ORF">SAMN05878443_2437</name>
</gene>
<keyword evidence="2" id="KW-1185">Reference proteome</keyword>
<evidence type="ECO:0000313" key="2">
    <source>
        <dbReference type="Proteomes" id="UP000184758"/>
    </source>
</evidence>
<dbReference type="EMBL" id="FSRN01000005">
    <property type="protein sequence ID" value="SIO33450.1"/>
    <property type="molecule type" value="Genomic_DNA"/>
</dbReference>
<dbReference type="Proteomes" id="UP000184758">
    <property type="component" value="Unassembled WGS sequence"/>
</dbReference>
<organism evidence="1 2">
    <name type="scientific">Carnobacterium alterfunditum</name>
    <dbReference type="NCBI Taxonomy" id="28230"/>
    <lineage>
        <taxon>Bacteria</taxon>
        <taxon>Bacillati</taxon>
        <taxon>Bacillota</taxon>
        <taxon>Bacilli</taxon>
        <taxon>Lactobacillales</taxon>
        <taxon>Carnobacteriaceae</taxon>
        <taxon>Carnobacterium</taxon>
    </lineage>
</organism>